<protein>
    <submittedName>
        <fullName evidence="6">RNA polymerase-binding transcription factor DksA</fullName>
    </submittedName>
</protein>
<keyword evidence="7" id="KW-1185">Reference proteome</keyword>
<dbReference type="PROSITE" id="PS01102">
    <property type="entry name" value="ZF_DKSA_1"/>
    <property type="match status" value="1"/>
</dbReference>
<evidence type="ECO:0000256" key="4">
    <source>
        <dbReference type="PROSITE-ProRule" id="PRU00510"/>
    </source>
</evidence>
<evidence type="ECO:0000259" key="5">
    <source>
        <dbReference type="Pfam" id="PF01258"/>
    </source>
</evidence>
<organism evidence="6 7">
    <name type="scientific">Candidatus Hydrogenosomobacter endosymbioticus</name>
    <dbReference type="NCBI Taxonomy" id="2558174"/>
    <lineage>
        <taxon>Bacteria</taxon>
        <taxon>Pseudomonadati</taxon>
        <taxon>Pseudomonadota</taxon>
        <taxon>Alphaproteobacteria</taxon>
        <taxon>Holosporales</taxon>
        <taxon>Holosporaceae</taxon>
        <taxon>Candidatus Hydrogenosomobacter</taxon>
    </lineage>
</organism>
<feature type="domain" description="Zinc finger DksA/TraR C4-type" evidence="5">
    <location>
        <begin position="86"/>
        <end position="120"/>
    </location>
</feature>
<dbReference type="SUPFAM" id="SSF57716">
    <property type="entry name" value="Glucocorticoid receptor-like (DNA-binding domain)"/>
    <property type="match status" value="1"/>
</dbReference>
<evidence type="ECO:0000313" key="6">
    <source>
        <dbReference type="EMBL" id="BDB96035.1"/>
    </source>
</evidence>
<name>A0ABM7V8C7_9PROT</name>
<dbReference type="SUPFAM" id="SSF109635">
    <property type="entry name" value="DnaK suppressor protein DksA, alpha-hairpin domain"/>
    <property type="match status" value="1"/>
</dbReference>
<gene>
    <name evidence="6" type="primary">dksA</name>
    <name evidence="6" type="ORF">HYD_1680</name>
</gene>
<dbReference type="PANTHER" id="PTHR33823">
    <property type="entry name" value="RNA POLYMERASE-BINDING TRANSCRIPTION FACTOR DKSA-RELATED"/>
    <property type="match status" value="1"/>
</dbReference>
<keyword evidence="2" id="KW-0863">Zinc-finger</keyword>
<dbReference type="InterPro" id="IPR000962">
    <property type="entry name" value="Znf_DskA_TraR"/>
</dbReference>
<dbReference type="Gene3D" id="1.20.120.910">
    <property type="entry name" value="DksA, coiled-coil domain"/>
    <property type="match status" value="1"/>
</dbReference>
<evidence type="ECO:0000313" key="7">
    <source>
        <dbReference type="Proteomes" id="UP001320209"/>
    </source>
</evidence>
<evidence type="ECO:0000256" key="1">
    <source>
        <dbReference type="ARBA" id="ARBA00022723"/>
    </source>
</evidence>
<dbReference type="InterPro" id="IPR020458">
    <property type="entry name" value="Znf_DskA_TraR_CS"/>
</dbReference>
<dbReference type="EMBL" id="AP025225">
    <property type="protein sequence ID" value="BDB96035.1"/>
    <property type="molecule type" value="Genomic_DNA"/>
</dbReference>
<keyword evidence="1" id="KW-0479">Metal-binding</keyword>
<keyword evidence="3" id="KW-0862">Zinc</keyword>
<accession>A0ABM7V8C7</accession>
<reference evidence="6" key="1">
    <citation type="submission" date="2021-10" db="EMBL/GenBank/DDBJ databases">
        <title>Genome Sequence of The Candidatus Hydrogeosomobacter endosymbioticus, an Intracellular Bacterial Symbiont of the Anaerobic Ciliate GW7.</title>
        <authorList>
            <person name="Shiohama Y."/>
            <person name="Shinzato N."/>
        </authorList>
    </citation>
    <scope>NUCLEOTIDE SEQUENCE [LARGE SCALE GENOMIC DNA]</scope>
    <source>
        <strain evidence="6">200920</strain>
    </source>
</reference>
<evidence type="ECO:0000256" key="3">
    <source>
        <dbReference type="ARBA" id="ARBA00022833"/>
    </source>
</evidence>
<proteinExistence type="predicted"/>
<sequence>MTINGEHFLSDEEMEKFYTILHSMREEAERKIEVTLDEIKNEYSYMKKIYDFSAEKITHVSRSVLHHEQELLYEINCAIDRIKENTFGYCEETGEPIEIKRLEAYPIARFSIKAQEDRERICGV</sequence>
<feature type="zinc finger region" description="dksA C4-type" evidence="4">
    <location>
        <begin position="90"/>
        <end position="114"/>
    </location>
</feature>
<evidence type="ECO:0000256" key="2">
    <source>
        <dbReference type="ARBA" id="ARBA00022771"/>
    </source>
</evidence>
<dbReference type="RefSeq" id="WP_236865401.1">
    <property type="nucleotide sequence ID" value="NZ_AP025225.1"/>
</dbReference>
<dbReference type="PROSITE" id="PS51128">
    <property type="entry name" value="ZF_DKSA_2"/>
    <property type="match status" value="1"/>
</dbReference>
<dbReference type="Proteomes" id="UP001320209">
    <property type="component" value="Chromosome"/>
</dbReference>
<dbReference type="InterPro" id="IPR037187">
    <property type="entry name" value="DnaK_N"/>
</dbReference>
<dbReference type="Pfam" id="PF01258">
    <property type="entry name" value="zf-dskA_traR"/>
    <property type="match status" value="1"/>
</dbReference>